<dbReference type="SMART" id="SM01062">
    <property type="entry name" value="Ca_chan_IQ"/>
    <property type="match status" value="1"/>
</dbReference>
<dbReference type="GO" id="GO:0005509">
    <property type="term" value="F:calcium ion binding"/>
    <property type="evidence" value="ECO:0007669"/>
    <property type="project" value="InterPro"/>
</dbReference>
<comment type="subcellular location">
    <subcellularLocation>
        <location evidence="1 17">Membrane</location>
        <topology evidence="1 17">Multi-pass membrane protein</topology>
    </subcellularLocation>
</comment>
<feature type="transmembrane region" description="Helical" evidence="19">
    <location>
        <begin position="446"/>
        <end position="465"/>
    </location>
</feature>
<feature type="transmembrane region" description="Helical" evidence="19">
    <location>
        <begin position="1182"/>
        <end position="1209"/>
    </location>
</feature>
<evidence type="ECO:0000256" key="2">
    <source>
        <dbReference type="ARBA" id="ARBA00022448"/>
    </source>
</evidence>
<feature type="compositionally biased region" description="Polar residues" evidence="18">
    <location>
        <begin position="1665"/>
        <end position="1682"/>
    </location>
</feature>
<evidence type="ECO:0000313" key="22">
    <source>
        <dbReference type="Proteomes" id="UP000274131"/>
    </source>
</evidence>
<dbReference type="FunFam" id="1.20.120.350:FF:000011">
    <property type="entry name" value="Voltage-dependent N-type calcium channel subunit alpha"/>
    <property type="match status" value="1"/>
</dbReference>
<evidence type="ECO:0000256" key="7">
    <source>
        <dbReference type="ARBA" id="ARBA00022723"/>
    </source>
</evidence>
<feature type="transmembrane region" description="Helical" evidence="19">
    <location>
        <begin position="865"/>
        <end position="887"/>
    </location>
</feature>
<dbReference type="STRING" id="51028.A0A158QAH3"/>
<dbReference type="GO" id="GO:0008331">
    <property type="term" value="F:high voltage-gated calcium channel activity"/>
    <property type="evidence" value="ECO:0007669"/>
    <property type="project" value="TreeGrafter"/>
</dbReference>
<evidence type="ECO:0000256" key="14">
    <source>
        <dbReference type="ARBA" id="ARBA00023180"/>
    </source>
</evidence>
<feature type="transmembrane region" description="Helical" evidence="19">
    <location>
        <begin position="978"/>
        <end position="1004"/>
    </location>
</feature>
<feature type="region of interest" description="Disordered" evidence="18">
    <location>
        <begin position="368"/>
        <end position="390"/>
    </location>
</feature>
<feature type="binding site" evidence="16">
    <location>
        <position position="553"/>
    </location>
    <ligand>
        <name>Ca(2+)</name>
        <dbReference type="ChEBI" id="CHEBI:29108"/>
    </ligand>
</feature>
<organism evidence="23">
    <name type="scientific">Enterobius vermicularis</name>
    <name type="common">Human pinworm</name>
    <dbReference type="NCBI Taxonomy" id="51028"/>
    <lineage>
        <taxon>Eukaryota</taxon>
        <taxon>Metazoa</taxon>
        <taxon>Ecdysozoa</taxon>
        <taxon>Nematoda</taxon>
        <taxon>Chromadorea</taxon>
        <taxon>Rhabditida</taxon>
        <taxon>Spirurina</taxon>
        <taxon>Oxyuridomorpha</taxon>
        <taxon>Oxyuroidea</taxon>
        <taxon>Oxyuridae</taxon>
        <taxon>Enterobius</taxon>
    </lineage>
</organism>
<evidence type="ECO:0000256" key="5">
    <source>
        <dbReference type="ARBA" id="ARBA00022673"/>
    </source>
</evidence>
<dbReference type="GO" id="GO:0098793">
    <property type="term" value="C:presynapse"/>
    <property type="evidence" value="ECO:0007669"/>
    <property type="project" value="UniProtKB-ARBA"/>
</dbReference>
<keyword evidence="11 19" id="KW-1133">Transmembrane helix</keyword>
<keyword evidence="22" id="KW-1185">Reference proteome</keyword>
<feature type="region of interest" description="Disordered" evidence="18">
    <location>
        <begin position="1558"/>
        <end position="1594"/>
    </location>
</feature>
<evidence type="ECO:0000256" key="17">
    <source>
        <dbReference type="RuleBase" id="RU003808"/>
    </source>
</evidence>
<dbReference type="Proteomes" id="UP000274131">
    <property type="component" value="Unassembled WGS sequence"/>
</dbReference>
<evidence type="ECO:0000256" key="16">
    <source>
        <dbReference type="PIRSR" id="PIRSR602077-1"/>
    </source>
</evidence>
<dbReference type="PANTHER" id="PTHR45628">
    <property type="entry name" value="VOLTAGE-DEPENDENT CALCIUM CHANNEL TYPE A SUBUNIT ALPHA-1"/>
    <property type="match status" value="1"/>
</dbReference>
<evidence type="ECO:0000256" key="3">
    <source>
        <dbReference type="ARBA" id="ARBA00022553"/>
    </source>
</evidence>
<keyword evidence="15" id="KW-0407">Ion channel</keyword>
<evidence type="ECO:0000259" key="20">
    <source>
        <dbReference type="PROSITE" id="PS50222"/>
    </source>
</evidence>
<keyword evidence="10 17" id="KW-0851">Voltage-gated channel</keyword>
<dbReference type="InterPro" id="IPR050599">
    <property type="entry name" value="VDCC_alpha-1_subunit"/>
</dbReference>
<evidence type="ECO:0000256" key="19">
    <source>
        <dbReference type="SAM" id="Phobius"/>
    </source>
</evidence>
<feature type="transmembrane region" description="Helical" evidence="19">
    <location>
        <begin position="520"/>
        <end position="544"/>
    </location>
</feature>
<reference evidence="21 22" key="2">
    <citation type="submission" date="2018-10" db="EMBL/GenBank/DDBJ databases">
        <authorList>
            <consortium name="Pathogen Informatics"/>
        </authorList>
    </citation>
    <scope>NUCLEOTIDE SEQUENCE [LARGE SCALE GENOMIC DNA]</scope>
</reference>
<dbReference type="PRINTS" id="PR00167">
    <property type="entry name" value="CACHANNEL"/>
</dbReference>
<keyword evidence="12" id="KW-0406">Ion transport</keyword>
<feature type="region of interest" description="Disordered" evidence="18">
    <location>
        <begin position="1641"/>
        <end position="1693"/>
    </location>
</feature>
<feature type="transmembrane region" description="Helical" evidence="19">
    <location>
        <begin position="578"/>
        <end position="600"/>
    </location>
</feature>
<keyword evidence="14" id="KW-0325">Glycoprotein</keyword>
<feature type="transmembrane region" description="Helical" evidence="19">
    <location>
        <begin position="100"/>
        <end position="117"/>
    </location>
</feature>
<evidence type="ECO:0000256" key="15">
    <source>
        <dbReference type="ARBA" id="ARBA00023303"/>
    </source>
</evidence>
<dbReference type="FunFam" id="1.10.238.10:FF:000063">
    <property type="entry name" value="Voltage-dependent N-type calcium channel subunit alpha"/>
    <property type="match status" value="1"/>
</dbReference>
<evidence type="ECO:0000256" key="8">
    <source>
        <dbReference type="ARBA" id="ARBA00022737"/>
    </source>
</evidence>
<dbReference type="SUPFAM" id="SSF81324">
    <property type="entry name" value="Voltage-gated potassium channels"/>
    <property type="match status" value="4"/>
</dbReference>
<dbReference type="InterPro" id="IPR014873">
    <property type="entry name" value="VDCC_a1su_IQ"/>
</dbReference>
<evidence type="ECO:0000313" key="23">
    <source>
        <dbReference type="WBParaSite" id="EVEC_0000514401-mRNA-1"/>
    </source>
</evidence>
<feature type="transmembrane region" description="Helical" evidence="19">
    <location>
        <begin position="738"/>
        <end position="756"/>
    </location>
</feature>
<evidence type="ECO:0000256" key="11">
    <source>
        <dbReference type="ARBA" id="ARBA00022989"/>
    </source>
</evidence>
<accession>A0A158QAH3</accession>
<dbReference type="EMBL" id="UXUI01007966">
    <property type="protein sequence ID" value="VDD90046.1"/>
    <property type="molecule type" value="Genomic_DNA"/>
</dbReference>
<gene>
    <name evidence="21" type="ORF">EVEC_LOCUS4797</name>
</gene>
<dbReference type="InterPro" id="IPR002077">
    <property type="entry name" value="VDCCAlpha1"/>
</dbReference>
<feature type="transmembrane region" description="Helical" evidence="19">
    <location>
        <begin position="276"/>
        <end position="298"/>
    </location>
</feature>
<keyword evidence="9 16" id="KW-0106">Calcium</keyword>
<evidence type="ECO:0000256" key="9">
    <source>
        <dbReference type="ARBA" id="ARBA00022837"/>
    </source>
</evidence>
<evidence type="ECO:0000313" key="21">
    <source>
        <dbReference type="EMBL" id="VDD90046.1"/>
    </source>
</evidence>
<evidence type="ECO:0000256" key="10">
    <source>
        <dbReference type="ARBA" id="ARBA00022882"/>
    </source>
</evidence>
<keyword evidence="4 17" id="KW-0109">Calcium transport</keyword>
<evidence type="ECO:0000256" key="4">
    <source>
        <dbReference type="ARBA" id="ARBA00022568"/>
    </source>
</evidence>
<evidence type="ECO:0000256" key="1">
    <source>
        <dbReference type="ARBA" id="ARBA00004141"/>
    </source>
</evidence>
<protein>
    <submittedName>
        <fullName evidence="23">EF-hand domain-containing protein</fullName>
    </submittedName>
</protein>
<evidence type="ECO:0000256" key="12">
    <source>
        <dbReference type="ARBA" id="ARBA00023065"/>
    </source>
</evidence>
<dbReference type="FunFam" id="1.20.120.350:FF:000043">
    <property type="entry name" value="Voltage-dependent L-type calcium channel subunit alpha"/>
    <property type="match status" value="1"/>
</dbReference>
<dbReference type="InterPro" id="IPR027359">
    <property type="entry name" value="Volt_channel_dom_sf"/>
</dbReference>
<dbReference type="Gene3D" id="6.10.250.2500">
    <property type="match status" value="1"/>
</dbReference>
<feature type="transmembrane region" description="Helical" evidence="19">
    <location>
        <begin position="1058"/>
        <end position="1075"/>
    </location>
</feature>
<sequence>MNGATSLFIFSENNMIRRQCKTIIEWGPFEYFILMTIIGNCVVLAMDQHLPKNDKNMLGEWLEYTEPYFMGIFCIECSLKIIAFGFVLHKGSYLRSGWNIMDFIVVVSGVVTMLPFTPSGNEGGGSVDLRTLRAVRVLRPLKLVSGIPSLQVVLKSILCAMAPLLQIGLLVLFAIIIFAIIGLEFYSGIFHSTCYNSKGEIETAAERPFPCSTRNATGAYKCEGEGLIGWVGPNYGITSFDNIAFAMLTVFQCITMEGWTSIMYYTDDALGSTYNWAYFIPLIVLGSFFMLNLVLGVLSGEFAKEREKVENRRDFLRIRRQQQIDRELDGYLDWILTAEEAILRGDPTEEERDAIYESRRLNEKRRQKAASKQRSLDTEEDAEEEDEEYEATFDEQSVAYRRFRTRSLVKTQIFYWSVIMLVFLNTVCVSSEHYGQPEWLTVFLRYAEYVFLGVFMFEMCLKIFAMGTTTYFKSNFNRFDCIVIIGSAFEVVWAEVKGGSFGISILVIVTKLSSFFDELYAFHIVAVVPSIFIQRYICLTWYAALWWKILTGEDWNEVMYYAIESQGGIYKGGFPYCIYFIVLMLFGNYTLLNVFLAIAVDNLANAQELTAADEAEERAYEMSQDSESMNDELKMPLVSSHAYTRGIKLVDRIGPNNYNLINVMLFQDSKRSSLDTENKTAADLCQLQRDMDDIEECEEEEESPFGGRKPMVPFSSMFVFSPTNPIRRFAHWIVNIKYFEITVMVVILFSSMALSAEDPVDENNYRNSILQYFDYLFTGLIDQGVILHPGSYCRDFWNVLDGVVVVFALLAFSFAFSGAEGAAGKNLNTIKSLRVLRVLRPLKTIKRIPKLKAVFDCVVNSLKNVFNILIVYFLFQFIFGVIAVQLFNGKFFYCTDKTKKYAHECQGQYFVYTSQEEPPRVETREWRLRPFNYDNTVNAMLTLFVVTTGEGWPGIRQNSIDTTEEDQGPSPFYRVEVALFYVMFFIVFPFFFVNIFVALIIITFQEQGEQELSEGDLDKNQKQCIDFALNARPRSLFMPEDKNSTRYKLWEIVSSSKFDLLIMVLISLNTGVLMTKHHNISEWLERSLRICNTVLTFMFTIEAGMKILAYGVRNYFRDGWNRFDFVTVVGSITDALVTEFGGHFVSLGFLRLFRAARLIRLLQQGYTIRILLWTFVQSFKALPYVCLLIGMLFYIYAIVGMQVFGNIWLDPSTELNRHNNFQTCSTGEAWQDIMMACTAGKYCVTPNSDQENLAKGKTCGTQLSYAYFTSFVFLATFLMLNLFVAVIMDNFDYLTRDSSILGPHHLDEFIRHWAEYDPAATGRIHYTEMYDMLRNIAPPVGFGRKCPYRLAYKHLIRMNMPVAEDGTVHFSTTLFALIRESLSIKMRPVEEMDEADEELRQTLKKMWPLKAKKNMIDLVVPPNTELCFEKLTVGKIYAGLLILENYRAKKSGTEVSIFNSFNNAFEIKKRRRAALLRLKRRALALRQRCGGVQSEIGGTSGIDGLRSLVVAAKNAAASGQHMNAEDGTASYMNHTKGSLSPGKPYSLFDTLVDRIKSVKTPDIDKSPQSPQSTNFPRRSSQASTGNDTLPSLQRYYERDYRKPYSRDSHYDYDENVKACEVEPPIELNAVSLMRVKREKLLPQDRSREASPSYRGSPPVYRSHSPPFQTQVSPGFLRQNGNGQEPRANSFYSERETVARVPYPRLTAHRSTPVFSENHRSPFDDGYLPNHYQRLSPPNFRDNAGPQVVRISSHEDERRPAIIHHRRLPIIENVTSRPPMLKSSGRYYGDGAIVGHDHTPYDSPHNNLSLDFYPSYGNVPSPSPTSSLEIPLYRNPPYREHRGRSPFLCHSRAFASNDSDYRESPAVYYSSGSGPELNIRRKCDKPQSWSCHVLVSDSDNESDNKWAMA</sequence>
<dbReference type="Gene3D" id="1.20.120.350">
    <property type="entry name" value="Voltage-gated potassium channels. Chain C"/>
    <property type="match status" value="4"/>
</dbReference>
<keyword evidence="7 16" id="KW-0479">Metal-binding</keyword>
<comment type="similarity">
    <text evidence="17">Belongs to the calcium channel alpha-1 subunit (TC 1.A.1.11) family.</text>
</comment>
<feature type="compositionally biased region" description="Polar residues" evidence="18">
    <location>
        <begin position="1566"/>
        <end position="1591"/>
    </location>
</feature>
<feature type="transmembrane region" description="Helical" evidence="19">
    <location>
        <begin position="68"/>
        <end position="88"/>
    </location>
</feature>
<dbReference type="InterPro" id="IPR005821">
    <property type="entry name" value="Ion_trans_dom"/>
</dbReference>
<keyword evidence="13 19" id="KW-0472">Membrane</keyword>
<evidence type="ECO:0000256" key="6">
    <source>
        <dbReference type="ARBA" id="ARBA00022692"/>
    </source>
</evidence>
<feature type="transmembrane region" description="Helical" evidence="19">
    <location>
        <begin position="1265"/>
        <end position="1288"/>
    </location>
</feature>
<evidence type="ECO:0000256" key="13">
    <source>
        <dbReference type="ARBA" id="ARBA00023136"/>
    </source>
</evidence>
<feature type="binding site" evidence="16">
    <location>
        <position position="950"/>
    </location>
    <ligand>
        <name>Ca(2+)</name>
        <dbReference type="ChEBI" id="CHEBI:29108"/>
    </ligand>
</feature>
<keyword evidence="2" id="KW-0813">Transport</keyword>
<feature type="transmembrane region" description="Helical" evidence="19">
    <location>
        <begin position="799"/>
        <end position="819"/>
    </location>
</feature>
<dbReference type="GO" id="GO:0007268">
    <property type="term" value="P:chemical synaptic transmission"/>
    <property type="evidence" value="ECO:0007669"/>
    <property type="project" value="TreeGrafter"/>
</dbReference>
<feature type="compositionally biased region" description="Acidic residues" evidence="18">
    <location>
        <begin position="378"/>
        <end position="390"/>
    </location>
</feature>
<keyword evidence="8" id="KW-0677">Repeat</keyword>
<proteinExistence type="inferred from homology"/>
<evidence type="ECO:0000256" key="18">
    <source>
        <dbReference type="SAM" id="MobiDB-lite"/>
    </source>
</evidence>
<dbReference type="InterPro" id="IPR031649">
    <property type="entry name" value="GPHH_dom"/>
</dbReference>
<dbReference type="Pfam" id="PF08763">
    <property type="entry name" value="Ca_chan_IQ"/>
    <property type="match status" value="1"/>
</dbReference>
<dbReference type="Gene3D" id="1.10.238.10">
    <property type="entry name" value="EF-hand"/>
    <property type="match status" value="1"/>
</dbReference>
<name>A0A158QAH3_ENTVE</name>
<feature type="domain" description="EF-hand" evidence="20">
    <location>
        <begin position="1304"/>
        <end position="1339"/>
    </location>
</feature>
<feature type="transmembrane region" description="Helical" evidence="19">
    <location>
        <begin position="243"/>
        <end position="264"/>
    </location>
</feature>
<dbReference type="OrthoDB" id="431720at2759"/>
<dbReference type="GO" id="GO:0098703">
    <property type="term" value="P:calcium ion import across plasma membrane"/>
    <property type="evidence" value="ECO:0007669"/>
    <property type="project" value="TreeGrafter"/>
</dbReference>
<dbReference type="Pfam" id="PF16905">
    <property type="entry name" value="GPHH"/>
    <property type="match status" value="1"/>
</dbReference>
<dbReference type="Pfam" id="PF00520">
    <property type="entry name" value="Ion_trans"/>
    <property type="match status" value="5"/>
</dbReference>
<dbReference type="PROSITE" id="PS50222">
    <property type="entry name" value="EF_HAND_2"/>
    <property type="match status" value="1"/>
</dbReference>
<feature type="transmembrane region" description="Helical" evidence="19">
    <location>
        <begin position="1125"/>
        <end position="1146"/>
    </location>
</feature>
<feature type="transmembrane region" description="Helical" evidence="19">
    <location>
        <begin position="31"/>
        <end position="48"/>
    </location>
</feature>
<dbReference type="InterPro" id="IPR002048">
    <property type="entry name" value="EF_hand_dom"/>
</dbReference>
<feature type="transmembrane region" description="Helical" evidence="19">
    <location>
        <begin position="1087"/>
        <end position="1105"/>
    </location>
</feature>
<reference evidence="23" key="1">
    <citation type="submission" date="2016-04" db="UniProtKB">
        <authorList>
            <consortium name="WormBaseParasite"/>
        </authorList>
    </citation>
    <scope>IDENTIFICATION</scope>
</reference>
<keyword evidence="5 17" id="KW-0107">Calcium channel</keyword>
<feature type="transmembrane region" description="Helical" evidence="19">
    <location>
        <begin position="164"/>
        <end position="186"/>
    </location>
</feature>
<dbReference type="FunFam" id="1.10.287.70:FF:000068">
    <property type="entry name" value="Voltage-dependent N-type calcium channel subunit alpha"/>
    <property type="match status" value="1"/>
</dbReference>
<feature type="transmembrane region" description="Helical" evidence="19">
    <location>
        <begin position="413"/>
        <end position="434"/>
    </location>
</feature>
<dbReference type="Gene3D" id="1.10.287.70">
    <property type="match status" value="3"/>
</dbReference>
<dbReference type="WBParaSite" id="EVEC_0000514401-mRNA-1">
    <property type="protein sequence ID" value="EVEC_0000514401-mRNA-1"/>
    <property type="gene ID" value="EVEC_0000514401"/>
</dbReference>
<keyword evidence="3" id="KW-0597">Phosphoprotein</keyword>
<keyword evidence="6 19" id="KW-0812">Transmembrane</keyword>
<dbReference type="GO" id="GO:0005891">
    <property type="term" value="C:voltage-gated calcium channel complex"/>
    <property type="evidence" value="ECO:0007669"/>
    <property type="project" value="InterPro"/>
</dbReference>
<dbReference type="PANTHER" id="PTHR45628:SF7">
    <property type="entry name" value="VOLTAGE-DEPENDENT CALCIUM CHANNEL TYPE A SUBUNIT ALPHA-1"/>
    <property type="match status" value="1"/>
</dbReference>
<feature type="binding site" evidence="16">
    <location>
        <position position="257"/>
    </location>
    <ligand>
        <name>Ca(2+)</name>
        <dbReference type="ChEBI" id="CHEBI:29108"/>
    </ligand>
</feature>